<protein>
    <submittedName>
        <fullName evidence="1">Uncharacterized protein</fullName>
    </submittedName>
</protein>
<accession>A0A9P5NAS9</accession>
<name>A0A9P5NAS9_GYMJU</name>
<dbReference type="Proteomes" id="UP000724874">
    <property type="component" value="Unassembled WGS sequence"/>
</dbReference>
<dbReference type="EMBL" id="JADNYJ010000153">
    <property type="protein sequence ID" value="KAF8878983.1"/>
    <property type="molecule type" value="Genomic_DNA"/>
</dbReference>
<dbReference type="OrthoDB" id="3270336at2759"/>
<keyword evidence="2" id="KW-1185">Reference proteome</keyword>
<gene>
    <name evidence="1" type="ORF">CPB84DRAFT_1852220</name>
</gene>
<evidence type="ECO:0000313" key="2">
    <source>
        <dbReference type="Proteomes" id="UP000724874"/>
    </source>
</evidence>
<comment type="caution">
    <text evidence="1">The sequence shown here is derived from an EMBL/GenBank/DDBJ whole genome shotgun (WGS) entry which is preliminary data.</text>
</comment>
<sequence length="353" mass="40673">MAPPGADNLKWHAFLQDGVMYCSPNCSRPVIMPHWNVSADPFTGPRLCREMFRQPIWWSDIWGWLGFIPLAPSYISVPFEPLCWEPVIEETWVITKDSPTATRHFQMREKDVMIWLQKETLLFEAATKIRLKYHIPGNPPPRPSCFGYNRPHKSRAIAIKMTVISRDWFTIWMGFLSYLIVQTTTYGDKASTPLPCWYQLLLSHGFTDIWLSGLLASTICLFGTHNPRVGVFIQWTKQQVALLAVEWFLSHEIPIWFIWSKKEEDTIAANSKLAYLHPPNEVLQNALQILFQSPSLPLATLVMKRFFNLELGNPINDITLNLLWLDDSSSFVLNHILSIFSKEDNSHLDEGTA</sequence>
<evidence type="ECO:0000313" key="1">
    <source>
        <dbReference type="EMBL" id="KAF8878983.1"/>
    </source>
</evidence>
<dbReference type="AlphaFoldDB" id="A0A9P5NAS9"/>
<reference evidence="1" key="1">
    <citation type="submission" date="2020-11" db="EMBL/GenBank/DDBJ databases">
        <authorList>
            <consortium name="DOE Joint Genome Institute"/>
            <person name="Ahrendt S."/>
            <person name="Riley R."/>
            <person name="Andreopoulos W."/>
            <person name="LaButti K."/>
            <person name="Pangilinan J."/>
            <person name="Ruiz-duenas F.J."/>
            <person name="Barrasa J.M."/>
            <person name="Sanchez-Garcia M."/>
            <person name="Camarero S."/>
            <person name="Miyauchi S."/>
            <person name="Serrano A."/>
            <person name="Linde D."/>
            <person name="Babiker R."/>
            <person name="Drula E."/>
            <person name="Ayuso-Fernandez I."/>
            <person name="Pacheco R."/>
            <person name="Padilla G."/>
            <person name="Ferreira P."/>
            <person name="Barriuso J."/>
            <person name="Kellner H."/>
            <person name="Castanera R."/>
            <person name="Alfaro M."/>
            <person name="Ramirez L."/>
            <person name="Pisabarro A.G."/>
            <person name="Kuo A."/>
            <person name="Tritt A."/>
            <person name="Lipzen A."/>
            <person name="He G."/>
            <person name="Yan M."/>
            <person name="Ng V."/>
            <person name="Cullen D."/>
            <person name="Martin F."/>
            <person name="Rosso M.-N."/>
            <person name="Henrissat B."/>
            <person name="Hibbett D."/>
            <person name="Martinez A.T."/>
            <person name="Grigoriev I.V."/>
        </authorList>
    </citation>
    <scope>NUCLEOTIDE SEQUENCE</scope>
    <source>
        <strain evidence="1">AH 44721</strain>
    </source>
</reference>
<organism evidence="1 2">
    <name type="scientific">Gymnopilus junonius</name>
    <name type="common">Spectacular rustgill mushroom</name>
    <name type="synonym">Gymnopilus spectabilis subsp. junonius</name>
    <dbReference type="NCBI Taxonomy" id="109634"/>
    <lineage>
        <taxon>Eukaryota</taxon>
        <taxon>Fungi</taxon>
        <taxon>Dikarya</taxon>
        <taxon>Basidiomycota</taxon>
        <taxon>Agaricomycotina</taxon>
        <taxon>Agaricomycetes</taxon>
        <taxon>Agaricomycetidae</taxon>
        <taxon>Agaricales</taxon>
        <taxon>Agaricineae</taxon>
        <taxon>Hymenogastraceae</taxon>
        <taxon>Gymnopilus</taxon>
    </lineage>
</organism>
<proteinExistence type="predicted"/>